<sequence length="79" mass="9022">MNIDIYYRLRGTDPFNELPVTEPVVFPIESQGLRTSDFKRTNSRAISSGRCDNIRSIVHPVSSRCNLFPRLQIHAHAPL</sequence>
<reference evidence="1" key="1">
    <citation type="submission" date="2016-06" db="UniProtKB">
        <authorList>
            <consortium name="WormBaseParasite"/>
        </authorList>
    </citation>
    <scope>IDENTIFICATION</scope>
</reference>
<dbReference type="AlphaFoldDB" id="A0A183L7P1"/>
<accession>A0A183L7P1</accession>
<protein>
    <submittedName>
        <fullName evidence="1">Uncharacterized protein</fullName>
    </submittedName>
</protein>
<organism evidence="1">
    <name type="scientific">Schistosoma curassoni</name>
    <dbReference type="NCBI Taxonomy" id="6186"/>
    <lineage>
        <taxon>Eukaryota</taxon>
        <taxon>Metazoa</taxon>
        <taxon>Spiralia</taxon>
        <taxon>Lophotrochozoa</taxon>
        <taxon>Platyhelminthes</taxon>
        <taxon>Trematoda</taxon>
        <taxon>Digenea</taxon>
        <taxon>Strigeidida</taxon>
        <taxon>Schistosomatoidea</taxon>
        <taxon>Schistosomatidae</taxon>
        <taxon>Schistosoma</taxon>
    </lineage>
</organism>
<dbReference type="WBParaSite" id="SCUD_0002336401-mRNA-1">
    <property type="protein sequence ID" value="SCUD_0002336401-mRNA-1"/>
    <property type="gene ID" value="SCUD_0002336401"/>
</dbReference>
<name>A0A183L7P1_9TREM</name>
<evidence type="ECO:0000313" key="1">
    <source>
        <dbReference type="WBParaSite" id="SCUD_0002336401-mRNA-1"/>
    </source>
</evidence>
<proteinExistence type="predicted"/>